<dbReference type="CDD" id="cd10148">
    <property type="entry name" value="CsoR-like_DUF156"/>
    <property type="match status" value="1"/>
</dbReference>
<dbReference type="Pfam" id="PF02583">
    <property type="entry name" value="Trns_repr_metal"/>
    <property type="match status" value="1"/>
</dbReference>
<dbReference type="PANTHER" id="PTHR33677">
    <property type="entry name" value="TRANSCRIPTIONAL REPRESSOR FRMR-RELATED"/>
    <property type="match status" value="1"/>
</dbReference>
<dbReference type="STRING" id="698762.SAMN00808754_2576"/>
<dbReference type="GO" id="GO:0046872">
    <property type="term" value="F:metal ion binding"/>
    <property type="evidence" value="ECO:0007669"/>
    <property type="project" value="InterPro"/>
</dbReference>
<dbReference type="PANTHER" id="PTHR33677:SF3">
    <property type="entry name" value="COPPER-SENSING TRANSCRIPTIONAL REPRESSOR RICR"/>
    <property type="match status" value="1"/>
</dbReference>
<keyword evidence="1" id="KW-0238">DNA-binding</keyword>
<dbReference type="InterPro" id="IPR003735">
    <property type="entry name" value="Metal_Tscrpt_repr"/>
</dbReference>
<dbReference type="RefSeq" id="WP_084666212.1">
    <property type="nucleotide sequence ID" value="NZ_LT838272.1"/>
</dbReference>
<dbReference type="Gene3D" id="1.20.58.1000">
    <property type="entry name" value="Metal-sensitive repressor, helix protomer"/>
    <property type="match status" value="1"/>
</dbReference>
<protein>
    <submittedName>
        <fullName evidence="1">DNA-binding transcriptional regulator, FrmR family</fullName>
    </submittedName>
</protein>
<name>A0A1W1VZQ5_9FIRM</name>
<keyword evidence="2" id="KW-1185">Reference proteome</keyword>
<dbReference type="InterPro" id="IPR038390">
    <property type="entry name" value="Metal_Tscrpt_repr_sf"/>
</dbReference>
<accession>A0A1W1VZQ5</accession>
<dbReference type="Proteomes" id="UP000192569">
    <property type="component" value="Chromosome I"/>
</dbReference>
<gene>
    <name evidence="1" type="ORF">SAMN00808754_2576</name>
</gene>
<organism evidence="1 2">
    <name type="scientific">Thermanaeromonas toyohensis ToBE</name>
    <dbReference type="NCBI Taxonomy" id="698762"/>
    <lineage>
        <taxon>Bacteria</taxon>
        <taxon>Bacillati</taxon>
        <taxon>Bacillota</taxon>
        <taxon>Clostridia</taxon>
        <taxon>Neomoorellales</taxon>
        <taxon>Neomoorellaceae</taxon>
        <taxon>Thermanaeromonas</taxon>
    </lineage>
</organism>
<reference evidence="1 2" key="1">
    <citation type="submission" date="2017-04" db="EMBL/GenBank/DDBJ databases">
        <authorList>
            <person name="Afonso C.L."/>
            <person name="Miller P.J."/>
            <person name="Scott M.A."/>
            <person name="Spackman E."/>
            <person name="Goraichik I."/>
            <person name="Dimitrov K.M."/>
            <person name="Suarez D.L."/>
            <person name="Swayne D.E."/>
        </authorList>
    </citation>
    <scope>NUCLEOTIDE SEQUENCE [LARGE SCALE GENOMIC DNA]</scope>
    <source>
        <strain evidence="1 2">ToBE</strain>
    </source>
</reference>
<dbReference type="GO" id="GO:0045892">
    <property type="term" value="P:negative regulation of DNA-templated transcription"/>
    <property type="evidence" value="ECO:0007669"/>
    <property type="project" value="UniProtKB-ARBA"/>
</dbReference>
<dbReference type="AlphaFoldDB" id="A0A1W1VZQ5"/>
<dbReference type="GO" id="GO:0003677">
    <property type="term" value="F:DNA binding"/>
    <property type="evidence" value="ECO:0007669"/>
    <property type="project" value="UniProtKB-KW"/>
</dbReference>
<sequence length="90" mass="10183">MSSYAPVKDELLLRLRRIEGQVKGLQRMVEEGKYCVDVLTQIAAVRAALKTVGTIIFEHHVRGCVRNAIVTKQGDEVIEELIDILNKFMD</sequence>
<proteinExistence type="predicted"/>
<evidence type="ECO:0000313" key="2">
    <source>
        <dbReference type="Proteomes" id="UP000192569"/>
    </source>
</evidence>
<dbReference type="OrthoDB" id="9811244at2"/>
<evidence type="ECO:0000313" key="1">
    <source>
        <dbReference type="EMBL" id="SMB98837.1"/>
    </source>
</evidence>
<dbReference type="EMBL" id="LT838272">
    <property type="protein sequence ID" value="SMB98837.1"/>
    <property type="molecule type" value="Genomic_DNA"/>
</dbReference>